<keyword evidence="4" id="KW-0904">Protein phosphatase</keyword>
<sequence>MLFVCTANLCRSPLAEHLARSTSAELGLALQADSAGTDAIAGEPIHPLAAETLTRRGIAVAPTWSSRLLDRSAIQTADLILVAEASHRSRVAQLEPSAVARTFLLLQFAELVRAASNDNVRSLPDLCTAANAARSRIAPVRHYSADIVDPIGGRRAAFDACAATIHAAIATSLRPLASGHRQLASD</sequence>
<dbReference type="Proteomes" id="UP001164693">
    <property type="component" value="Chromosome"/>
</dbReference>
<dbReference type="InterPro" id="IPR050438">
    <property type="entry name" value="LMW_PTPase"/>
</dbReference>
<dbReference type="SUPFAM" id="SSF52788">
    <property type="entry name" value="Phosphotyrosine protein phosphatases I"/>
    <property type="match status" value="1"/>
</dbReference>
<dbReference type="InterPro" id="IPR017867">
    <property type="entry name" value="Tyr_phospatase_low_mol_wt"/>
</dbReference>
<evidence type="ECO:0000256" key="1">
    <source>
        <dbReference type="ARBA" id="ARBA00011063"/>
    </source>
</evidence>
<keyword evidence="3" id="KW-0378">Hydrolase</keyword>
<evidence type="ECO:0000313" key="7">
    <source>
        <dbReference type="Proteomes" id="UP001164693"/>
    </source>
</evidence>
<dbReference type="EC" id="3.1.3.48" evidence="2"/>
<protein>
    <recommendedName>
        <fullName evidence="2">protein-tyrosine-phosphatase</fullName>
        <ecNumber evidence="2">3.1.3.48</ecNumber>
    </recommendedName>
</protein>
<reference evidence="6" key="1">
    <citation type="submission" date="2022-05" db="EMBL/GenBank/DDBJ databases">
        <title>Jatrophihabitans sp. SB3-54 whole genome sequence.</title>
        <authorList>
            <person name="Suh M.K."/>
            <person name="Eom M.K."/>
            <person name="Kim J.S."/>
            <person name="Kim H.S."/>
            <person name="Do H.E."/>
            <person name="Shin Y.K."/>
            <person name="Lee J.-S."/>
        </authorList>
    </citation>
    <scope>NUCLEOTIDE SEQUENCE</scope>
    <source>
        <strain evidence="6">SB3-54</strain>
    </source>
</reference>
<gene>
    <name evidence="6" type="ORF">M6B22_15390</name>
</gene>
<dbReference type="EMBL" id="CP097463">
    <property type="protein sequence ID" value="WAX55912.1"/>
    <property type="molecule type" value="Genomic_DNA"/>
</dbReference>
<evidence type="ECO:0000256" key="3">
    <source>
        <dbReference type="ARBA" id="ARBA00022801"/>
    </source>
</evidence>
<dbReference type="SMART" id="SM00226">
    <property type="entry name" value="LMWPc"/>
    <property type="match status" value="1"/>
</dbReference>
<comment type="similarity">
    <text evidence="1">Belongs to the low molecular weight phosphotyrosine protein phosphatase family.</text>
</comment>
<evidence type="ECO:0000256" key="4">
    <source>
        <dbReference type="ARBA" id="ARBA00022912"/>
    </source>
</evidence>
<name>A0ABY7JX67_9ACTN</name>
<dbReference type="InterPro" id="IPR036196">
    <property type="entry name" value="Ptyr_pPase_sf"/>
</dbReference>
<proteinExistence type="inferred from homology"/>
<keyword evidence="7" id="KW-1185">Reference proteome</keyword>
<dbReference type="Gene3D" id="3.40.50.2300">
    <property type="match status" value="1"/>
</dbReference>
<evidence type="ECO:0000313" key="6">
    <source>
        <dbReference type="EMBL" id="WAX55912.1"/>
    </source>
</evidence>
<accession>A0ABY7JX67</accession>
<dbReference type="Pfam" id="PF01451">
    <property type="entry name" value="LMWPc"/>
    <property type="match status" value="1"/>
</dbReference>
<organism evidence="6 7">
    <name type="scientific">Jatrophihabitans cynanchi</name>
    <dbReference type="NCBI Taxonomy" id="2944128"/>
    <lineage>
        <taxon>Bacteria</taxon>
        <taxon>Bacillati</taxon>
        <taxon>Actinomycetota</taxon>
        <taxon>Actinomycetes</taxon>
        <taxon>Jatrophihabitantales</taxon>
        <taxon>Jatrophihabitantaceae</taxon>
        <taxon>Jatrophihabitans</taxon>
    </lineage>
</organism>
<dbReference type="InterPro" id="IPR023485">
    <property type="entry name" value="Ptyr_pPase"/>
</dbReference>
<dbReference type="PRINTS" id="PR00719">
    <property type="entry name" value="LMWPTPASE"/>
</dbReference>
<evidence type="ECO:0000256" key="2">
    <source>
        <dbReference type="ARBA" id="ARBA00013064"/>
    </source>
</evidence>
<evidence type="ECO:0000259" key="5">
    <source>
        <dbReference type="SMART" id="SM00226"/>
    </source>
</evidence>
<dbReference type="RefSeq" id="WP_269442437.1">
    <property type="nucleotide sequence ID" value="NZ_CP097463.1"/>
</dbReference>
<dbReference type="PANTHER" id="PTHR11717">
    <property type="entry name" value="LOW MOLECULAR WEIGHT PROTEIN TYROSINE PHOSPHATASE"/>
    <property type="match status" value="1"/>
</dbReference>
<dbReference type="PANTHER" id="PTHR11717:SF7">
    <property type="entry name" value="LOW MOLECULAR WEIGHT PHOSPHOTYROSINE PROTEIN PHOSPHATASE"/>
    <property type="match status" value="1"/>
</dbReference>
<feature type="domain" description="Phosphotyrosine protein phosphatase I" evidence="5">
    <location>
        <begin position="2"/>
        <end position="175"/>
    </location>
</feature>